<dbReference type="Gene3D" id="3.90.550.10">
    <property type="entry name" value="Spore Coat Polysaccharide Biosynthesis Protein SpsA, Chain A"/>
    <property type="match status" value="1"/>
</dbReference>
<feature type="domain" description="Glycosyltransferase 2-like" evidence="2">
    <location>
        <begin position="7"/>
        <end position="157"/>
    </location>
</feature>
<feature type="domain" description="Galactosyltransferase C-terminal" evidence="3">
    <location>
        <begin position="160"/>
        <end position="230"/>
    </location>
</feature>
<proteinExistence type="predicted"/>
<sequence>MNITTTLVMPTYNWVQALELVLLSLKNQTQLPDEVIIADDGSTQETRLLIESFKKDFSIPITHVWHEDIGSTKEVILNKAIAIAQGNYIIQIDGDCIMHHKFIEDHISAIEQRTYLFGSRVNLKDYVVPKVYQKKKITFSFFSKGLIKRARGLHIPVLANRFKRKLSMSKKIRGCNFSYWKQDFIDVNGYNEDMVGWGRDDTELVLRMMHNNVYGKRLKFKGIVYHIWHKQASKTGLNINDTIQANTQDNKLVWCENGIDKYLSE</sequence>
<comment type="caution">
    <text evidence="4">The sequence shown here is derived from an EMBL/GenBank/DDBJ whole genome shotgun (WGS) entry which is preliminary data.</text>
</comment>
<dbReference type="InterPro" id="IPR050834">
    <property type="entry name" value="Glycosyltransf_2"/>
</dbReference>
<dbReference type="Pfam" id="PF00535">
    <property type="entry name" value="Glycos_transf_2"/>
    <property type="match status" value="1"/>
</dbReference>
<dbReference type="InterPro" id="IPR029044">
    <property type="entry name" value="Nucleotide-diphossugar_trans"/>
</dbReference>
<organism evidence="4 5">
    <name type="scientific">Psychroserpens luteus</name>
    <dbReference type="NCBI Taxonomy" id="1434066"/>
    <lineage>
        <taxon>Bacteria</taxon>
        <taxon>Pseudomonadati</taxon>
        <taxon>Bacteroidota</taxon>
        <taxon>Flavobacteriia</taxon>
        <taxon>Flavobacteriales</taxon>
        <taxon>Flavobacteriaceae</taxon>
        <taxon>Psychroserpens</taxon>
    </lineage>
</organism>
<evidence type="ECO:0000313" key="4">
    <source>
        <dbReference type="EMBL" id="MFD2917609.1"/>
    </source>
</evidence>
<reference evidence="5" key="1">
    <citation type="journal article" date="2019" name="Int. J. Syst. Evol. Microbiol.">
        <title>The Global Catalogue of Microorganisms (GCM) 10K type strain sequencing project: providing services to taxonomists for standard genome sequencing and annotation.</title>
        <authorList>
            <consortium name="The Broad Institute Genomics Platform"/>
            <consortium name="The Broad Institute Genome Sequencing Center for Infectious Disease"/>
            <person name="Wu L."/>
            <person name="Ma J."/>
        </authorList>
    </citation>
    <scope>NUCLEOTIDE SEQUENCE [LARGE SCALE GENOMIC DNA]</scope>
    <source>
        <strain evidence="5">KCTC 32514</strain>
    </source>
</reference>
<dbReference type="PANTHER" id="PTHR43685:SF3">
    <property type="entry name" value="SLR2126 PROTEIN"/>
    <property type="match status" value="1"/>
</dbReference>
<dbReference type="InterPro" id="IPR027791">
    <property type="entry name" value="Galactosyl_T_C"/>
</dbReference>
<evidence type="ECO:0000256" key="1">
    <source>
        <dbReference type="ARBA" id="ARBA00022679"/>
    </source>
</evidence>
<evidence type="ECO:0000259" key="2">
    <source>
        <dbReference type="Pfam" id="PF00535"/>
    </source>
</evidence>
<keyword evidence="1" id="KW-0808">Transferase</keyword>
<dbReference type="Pfam" id="PF02709">
    <property type="entry name" value="Glyco_transf_7C"/>
    <property type="match status" value="1"/>
</dbReference>
<name>A0ABW5ZX46_9FLAO</name>
<evidence type="ECO:0000259" key="3">
    <source>
        <dbReference type="Pfam" id="PF02709"/>
    </source>
</evidence>
<gene>
    <name evidence="4" type="ORF">ACFS29_18295</name>
</gene>
<dbReference type="RefSeq" id="WP_194509694.1">
    <property type="nucleotide sequence ID" value="NZ_JADILU010000009.1"/>
</dbReference>
<accession>A0ABW5ZX46</accession>
<dbReference type="PANTHER" id="PTHR43685">
    <property type="entry name" value="GLYCOSYLTRANSFERASE"/>
    <property type="match status" value="1"/>
</dbReference>
<dbReference type="SUPFAM" id="SSF53448">
    <property type="entry name" value="Nucleotide-diphospho-sugar transferases"/>
    <property type="match status" value="1"/>
</dbReference>
<dbReference type="EMBL" id="JBHUOS010000015">
    <property type="protein sequence ID" value="MFD2917609.1"/>
    <property type="molecule type" value="Genomic_DNA"/>
</dbReference>
<evidence type="ECO:0000313" key="5">
    <source>
        <dbReference type="Proteomes" id="UP001597548"/>
    </source>
</evidence>
<dbReference type="CDD" id="cd06420">
    <property type="entry name" value="GT2_Chondriotin_Pol_N"/>
    <property type="match status" value="1"/>
</dbReference>
<keyword evidence="5" id="KW-1185">Reference proteome</keyword>
<dbReference type="InterPro" id="IPR001173">
    <property type="entry name" value="Glyco_trans_2-like"/>
</dbReference>
<protein>
    <submittedName>
        <fullName evidence="4">Glycosyltransferase family 2 protein</fullName>
    </submittedName>
</protein>
<dbReference type="Proteomes" id="UP001597548">
    <property type="component" value="Unassembled WGS sequence"/>
</dbReference>